<dbReference type="OrthoDB" id="3935446at2759"/>
<name>A0A1J9S4F3_9PEZI</name>
<dbReference type="AlphaFoldDB" id="A0A1J9S4F3"/>
<dbReference type="InterPro" id="IPR046486">
    <property type="entry name" value="DUF6579"/>
</dbReference>
<keyword evidence="3" id="KW-1185">Reference proteome</keyword>
<dbReference type="EMBL" id="MNUE01000017">
    <property type="protein sequence ID" value="OJD35415.1"/>
    <property type="molecule type" value="Genomic_DNA"/>
</dbReference>
<gene>
    <name evidence="2" type="ORF">BKCO1_170007</name>
</gene>
<proteinExistence type="predicted"/>
<dbReference type="RefSeq" id="XP_020131675.1">
    <property type="nucleotide sequence ID" value="XM_020271685.1"/>
</dbReference>
<dbReference type="Pfam" id="PF20219">
    <property type="entry name" value="DUF6579"/>
    <property type="match status" value="1"/>
</dbReference>
<sequence>MSQYQSMSTSEQDLMRRMDEYKYALDVSATSVARLERGIQHIGGHVELTNKLQILGINRPGGFAEHVYDLVRMKADETRGADDKYFVYHPDDFWHPAFHSLAERNGGLPASFGMKSNDLDQICLHMQALRSTLLEDAPFHLLIPTWDRLVLSEPLHFPKELQPLCIEGVTYDSQPLVTMNVPRAPRYLLRGVKNEVESEESAKFRAKCAIIAALAAIGWVSAHLVHSRFPSVPFWTIMVGLPLCLGAALSGPLGNYRGILERRWRVAPARIVGSGKRVEVEEIERVT</sequence>
<keyword evidence="1" id="KW-1133">Transmembrane helix</keyword>
<keyword evidence="1" id="KW-0472">Membrane</keyword>
<accession>A0A1J9S4F3</accession>
<dbReference type="STRING" id="236234.A0A1J9S4F3"/>
<comment type="caution">
    <text evidence="2">The sequence shown here is derived from an EMBL/GenBank/DDBJ whole genome shotgun (WGS) entry which is preliminary data.</text>
</comment>
<keyword evidence="1" id="KW-0812">Transmembrane</keyword>
<reference evidence="2 3" key="1">
    <citation type="submission" date="2016-10" db="EMBL/GenBank/DDBJ databases">
        <title>Proteomics and genomics reveal pathogen-plant mechanisms compatible with a hemibiotrophic lifestyle of Diplodia corticola.</title>
        <authorList>
            <person name="Fernandes I."/>
            <person name="De Jonge R."/>
            <person name="Van De Peer Y."/>
            <person name="Devreese B."/>
            <person name="Alves A."/>
            <person name="Esteves A.C."/>
        </authorList>
    </citation>
    <scope>NUCLEOTIDE SEQUENCE [LARGE SCALE GENOMIC DNA]</scope>
    <source>
        <strain evidence="2 3">CBS 112549</strain>
    </source>
</reference>
<evidence type="ECO:0000256" key="1">
    <source>
        <dbReference type="SAM" id="Phobius"/>
    </source>
</evidence>
<evidence type="ECO:0000313" key="3">
    <source>
        <dbReference type="Proteomes" id="UP000183809"/>
    </source>
</evidence>
<feature type="transmembrane region" description="Helical" evidence="1">
    <location>
        <begin position="232"/>
        <end position="253"/>
    </location>
</feature>
<dbReference type="Proteomes" id="UP000183809">
    <property type="component" value="Unassembled WGS sequence"/>
</dbReference>
<dbReference type="GeneID" id="31011944"/>
<evidence type="ECO:0000313" key="2">
    <source>
        <dbReference type="EMBL" id="OJD35415.1"/>
    </source>
</evidence>
<organism evidence="2 3">
    <name type="scientific">Diplodia corticola</name>
    <dbReference type="NCBI Taxonomy" id="236234"/>
    <lineage>
        <taxon>Eukaryota</taxon>
        <taxon>Fungi</taxon>
        <taxon>Dikarya</taxon>
        <taxon>Ascomycota</taxon>
        <taxon>Pezizomycotina</taxon>
        <taxon>Dothideomycetes</taxon>
        <taxon>Dothideomycetes incertae sedis</taxon>
        <taxon>Botryosphaeriales</taxon>
        <taxon>Botryosphaeriaceae</taxon>
        <taxon>Diplodia</taxon>
    </lineage>
</organism>
<protein>
    <submittedName>
        <fullName evidence="2">Uncharacterized protein</fullName>
    </submittedName>
</protein>
<feature type="transmembrane region" description="Helical" evidence="1">
    <location>
        <begin position="208"/>
        <end position="226"/>
    </location>
</feature>